<comment type="caution">
    <text evidence="2">The sequence shown here is derived from an EMBL/GenBank/DDBJ whole genome shotgun (WGS) entry which is preliminary data.</text>
</comment>
<dbReference type="AlphaFoldDB" id="A0A699HQ10"/>
<dbReference type="PANTHER" id="PTHR34222">
    <property type="entry name" value="GAG_PRE-INTEGRS DOMAIN-CONTAINING PROTEIN"/>
    <property type="match status" value="1"/>
</dbReference>
<protein>
    <submittedName>
        <fullName evidence="2">Uncharacterized protein</fullName>
    </submittedName>
</protein>
<gene>
    <name evidence="2" type="ORF">Tci_432229</name>
</gene>
<proteinExistence type="predicted"/>
<dbReference type="PANTHER" id="PTHR34222:SF99">
    <property type="entry name" value="PROTEIN, PUTATIVE-RELATED"/>
    <property type="match status" value="1"/>
</dbReference>
<reference evidence="2" key="1">
    <citation type="journal article" date="2019" name="Sci. Rep.">
        <title>Draft genome of Tanacetum cinerariifolium, the natural source of mosquito coil.</title>
        <authorList>
            <person name="Yamashiro T."/>
            <person name="Shiraishi A."/>
            <person name="Satake H."/>
            <person name="Nakayama K."/>
        </authorList>
    </citation>
    <scope>NUCLEOTIDE SEQUENCE</scope>
</reference>
<keyword evidence="1" id="KW-0472">Membrane</keyword>
<evidence type="ECO:0000256" key="1">
    <source>
        <dbReference type="SAM" id="Phobius"/>
    </source>
</evidence>
<keyword evidence="1" id="KW-1133">Transmembrane helix</keyword>
<feature type="transmembrane region" description="Helical" evidence="1">
    <location>
        <begin position="322"/>
        <end position="340"/>
    </location>
</feature>
<evidence type="ECO:0000313" key="2">
    <source>
        <dbReference type="EMBL" id="GEY60255.1"/>
    </source>
</evidence>
<feature type="non-terminal residue" evidence="2">
    <location>
        <position position="353"/>
    </location>
</feature>
<name>A0A699HQ10_TANCI</name>
<organism evidence="2">
    <name type="scientific">Tanacetum cinerariifolium</name>
    <name type="common">Dalmatian daisy</name>
    <name type="synonym">Chrysanthemum cinerariifolium</name>
    <dbReference type="NCBI Taxonomy" id="118510"/>
    <lineage>
        <taxon>Eukaryota</taxon>
        <taxon>Viridiplantae</taxon>
        <taxon>Streptophyta</taxon>
        <taxon>Embryophyta</taxon>
        <taxon>Tracheophyta</taxon>
        <taxon>Spermatophyta</taxon>
        <taxon>Magnoliopsida</taxon>
        <taxon>eudicotyledons</taxon>
        <taxon>Gunneridae</taxon>
        <taxon>Pentapetalae</taxon>
        <taxon>asterids</taxon>
        <taxon>campanulids</taxon>
        <taxon>Asterales</taxon>
        <taxon>Asteraceae</taxon>
        <taxon>Asteroideae</taxon>
        <taxon>Anthemideae</taxon>
        <taxon>Anthemidinae</taxon>
        <taxon>Tanacetum</taxon>
    </lineage>
</organism>
<keyword evidence="1" id="KW-0812">Transmembrane</keyword>
<dbReference type="EMBL" id="BKCJ010192639">
    <property type="protein sequence ID" value="GEY60255.1"/>
    <property type="molecule type" value="Genomic_DNA"/>
</dbReference>
<accession>A0A699HQ10</accession>
<sequence>MKLALRARNKFIFVDGSCLKESYATSNVLFAQWDTCSAIVLTWHMNYVSQDVYMGFVYYDNAASFLKELKSGSSVADYYHRLNSLRREFDALIKLPKYVCEVKYSFDASSELVLYQQLMKLMHFLIGLDDCYQPIRSALLTRDSLRILKYAYTTVSKEETHRGIPESSSVSEYTLNATSFDAKSFNKNKRNFNNNRGFTLNNNINRGPNPSINYKIRHTIDKCFEIIGFSPGFKRNTYAVKQCFIANNEVKLNDKQSSFSLSSGFTSEQIQKLLSLINDTSTGNIHANMVVDITSLNISIGHPNGTLATIIHVGNLKLFNNVVLYDVLVVLGYCVSLLFVNKLIRDSKMYVGR</sequence>